<protein>
    <submittedName>
        <fullName evidence="1">Uncharacterized protein</fullName>
    </submittedName>
</protein>
<name>A0A9Q3CAI6_9BASI</name>
<dbReference type="Proteomes" id="UP000765509">
    <property type="component" value="Unassembled WGS sequence"/>
</dbReference>
<sequence>MDQAQKPAMALNWAPTHHPRPSLQYWGRSGFYGPGPSQWAQAIWKMNWSIAIFMVPWTPWKSGLRGSNNPHRPQSVGHIKDCQLESILKH</sequence>
<accession>A0A9Q3CAI6</accession>
<comment type="caution">
    <text evidence="1">The sequence shown here is derived from an EMBL/GenBank/DDBJ whole genome shotgun (WGS) entry which is preliminary data.</text>
</comment>
<keyword evidence="2" id="KW-1185">Reference proteome</keyword>
<organism evidence="1 2">
    <name type="scientific">Austropuccinia psidii MF-1</name>
    <dbReference type="NCBI Taxonomy" id="1389203"/>
    <lineage>
        <taxon>Eukaryota</taxon>
        <taxon>Fungi</taxon>
        <taxon>Dikarya</taxon>
        <taxon>Basidiomycota</taxon>
        <taxon>Pucciniomycotina</taxon>
        <taxon>Pucciniomycetes</taxon>
        <taxon>Pucciniales</taxon>
        <taxon>Sphaerophragmiaceae</taxon>
        <taxon>Austropuccinia</taxon>
    </lineage>
</organism>
<dbReference type="AlphaFoldDB" id="A0A9Q3CAI6"/>
<gene>
    <name evidence="1" type="ORF">O181_019928</name>
</gene>
<reference evidence="1" key="1">
    <citation type="submission" date="2021-03" db="EMBL/GenBank/DDBJ databases">
        <title>Draft genome sequence of rust myrtle Austropuccinia psidii MF-1, a brazilian biotype.</title>
        <authorList>
            <person name="Quecine M.C."/>
            <person name="Pachon D.M.R."/>
            <person name="Bonatelli M.L."/>
            <person name="Correr F.H."/>
            <person name="Franceschini L.M."/>
            <person name="Leite T.F."/>
            <person name="Margarido G.R.A."/>
            <person name="Almeida C.A."/>
            <person name="Ferrarezi J.A."/>
            <person name="Labate C.A."/>
        </authorList>
    </citation>
    <scope>NUCLEOTIDE SEQUENCE</scope>
    <source>
        <strain evidence="1">MF-1</strain>
    </source>
</reference>
<evidence type="ECO:0000313" key="2">
    <source>
        <dbReference type="Proteomes" id="UP000765509"/>
    </source>
</evidence>
<evidence type="ECO:0000313" key="1">
    <source>
        <dbReference type="EMBL" id="MBW0480213.1"/>
    </source>
</evidence>
<dbReference type="EMBL" id="AVOT02005879">
    <property type="protein sequence ID" value="MBW0480213.1"/>
    <property type="molecule type" value="Genomic_DNA"/>
</dbReference>
<proteinExistence type="predicted"/>